<name>A0A0W8FKU2_9ZZZZ</name>
<reference evidence="1" key="1">
    <citation type="journal article" date="2015" name="Proc. Natl. Acad. Sci. U.S.A.">
        <title>Networks of energetic and metabolic interactions define dynamics in microbial communities.</title>
        <authorList>
            <person name="Embree M."/>
            <person name="Liu J.K."/>
            <person name="Al-Bassam M.M."/>
            <person name="Zengler K."/>
        </authorList>
    </citation>
    <scope>NUCLEOTIDE SEQUENCE</scope>
</reference>
<protein>
    <submittedName>
        <fullName evidence="1">Uncharacterized protein</fullName>
    </submittedName>
</protein>
<evidence type="ECO:0000313" key="1">
    <source>
        <dbReference type="EMBL" id="KUG21465.1"/>
    </source>
</evidence>
<dbReference type="EMBL" id="LNQE01001062">
    <property type="protein sequence ID" value="KUG21465.1"/>
    <property type="molecule type" value="Genomic_DNA"/>
</dbReference>
<proteinExistence type="predicted"/>
<gene>
    <name evidence="1" type="ORF">ASZ90_008821</name>
</gene>
<accession>A0A0W8FKU2</accession>
<comment type="caution">
    <text evidence="1">The sequence shown here is derived from an EMBL/GenBank/DDBJ whole genome shotgun (WGS) entry which is preliminary data.</text>
</comment>
<organism evidence="1">
    <name type="scientific">hydrocarbon metagenome</name>
    <dbReference type="NCBI Taxonomy" id="938273"/>
    <lineage>
        <taxon>unclassified sequences</taxon>
        <taxon>metagenomes</taxon>
        <taxon>ecological metagenomes</taxon>
    </lineage>
</organism>
<sequence length="181" mass="20879">MTPIDSPKLPTTWSPELLQEFHKFINSLLPISFNILEREKSTKFFGKQISTSFWARKTRNVSYRGTISGSGFENIRVVLNAVKDMADEYKNYVGYIEIGNSSKDDTIPAPEVRAFIREDAGICEIFNEMLVESKMFNSKMSPVYIYLEQAYCLKDKPPEELLKKKIPIREISTFQKISCIE</sequence>
<dbReference type="AlphaFoldDB" id="A0A0W8FKU2"/>